<name>A6KNA3_RAT</name>
<evidence type="ECO:0000313" key="2">
    <source>
        <dbReference type="Proteomes" id="UP000234681"/>
    </source>
</evidence>
<accession>A6KNA3</accession>
<protein>
    <submittedName>
        <fullName evidence="1">RCG23076</fullName>
    </submittedName>
</protein>
<gene>
    <name evidence="1" type="ORF">rCG_23076</name>
</gene>
<reference evidence="2" key="1">
    <citation type="submission" date="2005-09" db="EMBL/GenBank/DDBJ databases">
        <authorList>
            <person name="Mural R.J."/>
            <person name="Li P.W."/>
            <person name="Adams M.D."/>
            <person name="Amanatides P.G."/>
            <person name="Baden-Tillson H."/>
            <person name="Barnstead M."/>
            <person name="Chin S.H."/>
            <person name="Dew I."/>
            <person name="Evans C.A."/>
            <person name="Ferriera S."/>
            <person name="Flanigan M."/>
            <person name="Fosler C."/>
            <person name="Glodek A."/>
            <person name="Gu Z."/>
            <person name="Holt R.A."/>
            <person name="Jennings D."/>
            <person name="Kraft C.L."/>
            <person name="Lu F."/>
            <person name="Nguyen T."/>
            <person name="Nusskern D.R."/>
            <person name="Pfannkoch C.M."/>
            <person name="Sitter C."/>
            <person name="Sutton G.G."/>
            <person name="Venter J.C."/>
            <person name="Wang Z."/>
            <person name="Woodage T."/>
            <person name="Zheng X.H."/>
            <person name="Zhong F."/>
        </authorList>
    </citation>
    <scope>NUCLEOTIDE SEQUENCE [LARGE SCALE GENOMIC DNA]</scope>
    <source>
        <strain>BN</strain>
        <strain evidence="2">Sprague-Dawley</strain>
    </source>
</reference>
<evidence type="ECO:0000313" key="1">
    <source>
        <dbReference type="EMBL" id="EDL84571.1"/>
    </source>
</evidence>
<dbReference type="EMBL" id="CH474072">
    <property type="protein sequence ID" value="EDL84571.1"/>
    <property type="molecule type" value="Genomic_DNA"/>
</dbReference>
<dbReference type="Proteomes" id="UP000234681">
    <property type="component" value="Chromosome 17"/>
</dbReference>
<proteinExistence type="predicted"/>
<sequence length="34" mass="3724">MENLVRPVGSMSVGPLFHFSGLASWSETMLCRPS</sequence>
<dbReference type="AlphaFoldDB" id="A6KNA3"/>
<organism evidence="1 2">
    <name type="scientific">Rattus norvegicus</name>
    <name type="common">Rat</name>
    <dbReference type="NCBI Taxonomy" id="10116"/>
    <lineage>
        <taxon>Eukaryota</taxon>
        <taxon>Metazoa</taxon>
        <taxon>Chordata</taxon>
        <taxon>Craniata</taxon>
        <taxon>Vertebrata</taxon>
        <taxon>Euteleostomi</taxon>
        <taxon>Mammalia</taxon>
        <taxon>Eutheria</taxon>
        <taxon>Euarchontoglires</taxon>
        <taxon>Glires</taxon>
        <taxon>Rodentia</taxon>
        <taxon>Myomorpha</taxon>
        <taxon>Muroidea</taxon>
        <taxon>Muridae</taxon>
        <taxon>Murinae</taxon>
        <taxon>Rattus</taxon>
    </lineage>
</organism>